<name>A0A1F6C7R6_HANXR</name>
<gene>
    <name evidence="3" type="ORF">A3F84_09335</name>
</gene>
<accession>A0A1F6C7R6</accession>
<feature type="chain" id="PRO_5009523323" description="Cytochrome C Planctomycete-type domain-containing protein" evidence="1">
    <location>
        <begin position="19"/>
        <end position="525"/>
    </location>
</feature>
<dbReference type="InterPro" id="IPR036280">
    <property type="entry name" value="Multihaem_cyt_sf"/>
</dbReference>
<dbReference type="EMBL" id="MFKF01000384">
    <property type="protein sequence ID" value="OGG45189.1"/>
    <property type="molecule type" value="Genomic_DNA"/>
</dbReference>
<dbReference type="InterPro" id="IPR011429">
    <property type="entry name" value="Cyt_c_Planctomycete-type"/>
</dbReference>
<feature type="signal peptide" evidence="1">
    <location>
        <begin position="1"/>
        <end position="18"/>
    </location>
</feature>
<evidence type="ECO:0000313" key="3">
    <source>
        <dbReference type="EMBL" id="OGG45189.1"/>
    </source>
</evidence>
<sequence length="525" mass="54338">MRRILFAFSILLAVLAGCSGLKKESPTAPGLTKPVTYEQDIRPMLEANCVRCHTGREAQGGYDLSTYIGLLGGGKDGVSNAVPGDVRSLLVRETQPGGSQFVYVGSEENAAILRTWVVRDSLALAQPTVHPLGWTDVRSANFHGKALKASGWDFTVCQACHGADYSGGIAKRACTACHIGSPEGCRTCHGGALNAAPPRDVSGNLESRFKGVGAHQAHVQEGPLSRAFGCSECHVAPRAIKDPGHLDETPGAEVTFGALAKTGGAVPVYDGATVTCQNTYCHGAFRWGASARPVWTKVGEGEAACGTCHGLPPAAPHPTITQCQLCHSEVVDASRNIIDKGKHVNGKVEVASLAACNACHGGPDNAAPPKDVAGRTDPSFTGVGAHQSHVKEGSVAKAIACSECHVAPQSVGDPGHIDTDLPAEVTFGALARTGGASAAWDHASATCQNTYCHGTFKGGASARPVWTKVGSGQGACGTCHGLPPASPHPQVKLCSLCHQGIATDDQKVIDKGLHMNGKVDLVFPQ</sequence>
<keyword evidence="1" id="KW-0732">Signal</keyword>
<comment type="caution">
    <text evidence="3">The sequence shown here is derived from an EMBL/GenBank/DDBJ whole genome shotgun (WGS) entry which is preliminary data.</text>
</comment>
<organism evidence="3 4">
    <name type="scientific">Handelsmanbacteria sp. (strain RIFCSPLOWO2_12_FULL_64_10)</name>
    <dbReference type="NCBI Taxonomy" id="1817868"/>
    <lineage>
        <taxon>Bacteria</taxon>
        <taxon>Candidatus Handelsmaniibacteriota</taxon>
    </lineage>
</organism>
<evidence type="ECO:0000259" key="2">
    <source>
        <dbReference type="Pfam" id="PF07635"/>
    </source>
</evidence>
<evidence type="ECO:0000313" key="4">
    <source>
        <dbReference type="Proteomes" id="UP000178606"/>
    </source>
</evidence>
<dbReference type="PROSITE" id="PS51257">
    <property type="entry name" value="PROKAR_LIPOPROTEIN"/>
    <property type="match status" value="1"/>
</dbReference>
<dbReference type="SUPFAM" id="SSF48695">
    <property type="entry name" value="Multiheme cytochromes"/>
    <property type="match status" value="1"/>
</dbReference>
<dbReference type="AlphaFoldDB" id="A0A1F6C7R6"/>
<dbReference type="Proteomes" id="UP000178606">
    <property type="component" value="Unassembled WGS sequence"/>
</dbReference>
<proteinExistence type="predicted"/>
<protein>
    <recommendedName>
        <fullName evidence="2">Cytochrome C Planctomycete-type domain-containing protein</fullName>
    </recommendedName>
</protein>
<feature type="domain" description="Cytochrome C Planctomycete-type" evidence="2">
    <location>
        <begin position="49"/>
        <end position="88"/>
    </location>
</feature>
<evidence type="ECO:0000256" key="1">
    <source>
        <dbReference type="SAM" id="SignalP"/>
    </source>
</evidence>
<dbReference type="NCBIfam" id="TIGR01904">
    <property type="entry name" value="GSu_C4xC__C2xCH"/>
    <property type="match status" value="2"/>
</dbReference>
<reference evidence="3 4" key="1">
    <citation type="journal article" date="2016" name="Nat. Commun.">
        <title>Thousands of microbial genomes shed light on interconnected biogeochemical processes in an aquifer system.</title>
        <authorList>
            <person name="Anantharaman K."/>
            <person name="Brown C.T."/>
            <person name="Hug L.A."/>
            <person name="Sharon I."/>
            <person name="Castelle C.J."/>
            <person name="Probst A.J."/>
            <person name="Thomas B.C."/>
            <person name="Singh A."/>
            <person name="Wilkins M.J."/>
            <person name="Karaoz U."/>
            <person name="Brodie E.L."/>
            <person name="Williams K.H."/>
            <person name="Hubbard S.S."/>
            <person name="Banfield J.F."/>
        </authorList>
    </citation>
    <scope>NUCLEOTIDE SEQUENCE [LARGE SCALE GENOMIC DNA]</scope>
    <source>
        <strain evidence="4">RIFCSPLOWO2_12_FULL_64_10</strain>
    </source>
</reference>
<dbReference type="InterPro" id="IPR010176">
    <property type="entry name" value="C4xCH_C2xCH_motif_GEOSU"/>
</dbReference>
<dbReference type="Pfam" id="PF07635">
    <property type="entry name" value="PSCyt1"/>
    <property type="match status" value="1"/>
</dbReference>
<dbReference type="Pfam" id="PF09698">
    <property type="entry name" value="GSu_C4xC__C2xCH"/>
    <property type="match status" value="2"/>
</dbReference>